<gene>
    <name evidence="2" type="ORF">GCM10011515_08850</name>
</gene>
<evidence type="ECO:0000256" key="1">
    <source>
        <dbReference type="SAM" id="MobiDB-lite"/>
    </source>
</evidence>
<comment type="caution">
    <text evidence="2">The sequence shown here is derived from an EMBL/GenBank/DDBJ whole genome shotgun (WGS) entry which is preliminary data.</text>
</comment>
<dbReference type="Proteomes" id="UP000619041">
    <property type="component" value="Unassembled WGS sequence"/>
</dbReference>
<sequence length="92" mass="9510">MLRAEALSLGSRGAVPLLSRGPGRLQSTAVPATPIGLQVLARFQTGPQTGAVASGWGADHPGGVGESQKNYCSPEAVQQEQKRNDSKSQIAL</sequence>
<keyword evidence="3" id="KW-1185">Reference proteome</keyword>
<name>A0ABQ1S2U6_9SPHN</name>
<feature type="region of interest" description="Disordered" evidence="1">
    <location>
        <begin position="49"/>
        <end position="92"/>
    </location>
</feature>
<evidence type="ECO:0000313" key="3">
    <source>
        <dbReference type="Proteomes" id="UP000619041"/>
    </source>
</evidence>
<accession>A0ABQ1S2U6</accession>
<dbReference type="EMBL" id="BMKL01000001">
    <property type="protein sequence ID" value="GGD91429.1"/>
    <property type="molecule type" value="Genomic_DNA"/>
</dbReference>
<evidence type="ECO:0000313" key="2">
    <source>
        <dbReference type="EMBL" id="GGD91429.1"/>
    </source>
</evidence>
<proteinExistence type="predicted"/>
<feature type="compositionally biased region" description="Polar residues" evidence="1">
    <location>
        <begin position="67"/>
        <end position="79"/>
    </location>
</feature>
<reference evidence="3" key="1">
    <citation type="journal article" date="2019" name="Int. J. Syst. Evol. Microbiol.">
        <title>The Global Catalogue of Microorganisms (GCM) 10K type strain sequencing project: providing services to taxonomists for standard genome sequencing and annotation.</title>
        <authorList>
            <consortium name="The Broad Institute Genomics Platform"/>
            <consortium name="The Broad Institute Genome Sequencing Center for Infectious Disease"/>
            <person name="Wu L."/>
            <person name="Ma J."/>
        </authorList>
    </citation>
    <scope>NUCLEOTIDE SEQUENCE [LARGE SCALE GENOMIC DNA]</scope>
    <source>
        <strain evidence="3">CGMCC 1.15959</strain>
    </source>
</reference>
<feature type="region of interest" description="Disordered" evidence="1">
    <location>
        <begin position="1"/>
        <end position="26"/>
    </location>
</feature>
<organism evidence="2 3">
    <name type="scientific">Tsuneonella deserti</name>
    <dbReference type="NCBI Taxonomy" id="2035528"/>
    <lineage>
        <taxon>Bacteria</taxon>
        <taxon>Pseudomonadati</taxon>
        <taxon>Pseudomonadota</taxon>
        <taxon>Alphaproteobacteria</taxon>
        <taxon>Sphingomonadales</taxon>
        <taxon>Erythrobacteraceae</taxon>
        <taxon>Tsuneonella</taxon>
    </lineage>
</organism>
<protein>
    <submittedName>
        <fullName evidence="2">Uncharacterized protein</fullName>
    </submittedName>
</protein>